<keyword evidence="3" id="KW-1185">Reference proteome</keyword>
<organism evidence="2 3">
    <name type="scientific">Tetrabaena socialis</name>
    <dbReference type="NCBI Taxonomy" id="47790"/>
    <lineage>
        <taxon>Eukaryota</taxon>
        <taxon>Viridiplantae</taxon>
        <taxon>Chlorophyta</taxon>
        <taxon>core chlorophytes</taxon>
        <taxon>Chlorophyceae</taxon>
        <taxon>CS clade</taxon>
        <taxon>Chlamydomonadales</taxon>
        <taxon>Tetrabaenaceae</taxon>
        <taxon>Tetrabaena</taxon>
    </lineage>
</organism>
<reference evidence="2 3" key="1">
    <citation type="journal article" date="2017" name="Mol. Biol. Evol.">
        <title>The 4-celled Tetrabaena socialis nuclear genome reveals the essential components for genetic control of cell number at the origin of multicellularity in the volvocine lineage.</title>
        <authorList>
            <person name="Featherston J."/>
            <person name="Arakaki Y."/>
            <person name="Hanschen E.R."/>
            <person name="Ferris P.J."/>
            <person name="Michod R.E."/>
            <person name="Olson B.J.S.C."/>
            <person name="Nozaki H."/>
            <person name="Durand P.M."/>
        </authorList>
    </citation>
    <scope>NUCLEOTIDE SEQUENCE [LARGE SCALE GENOMIC DNA]</scope>
    <source>
        <strain evidence="2 3">NIES-571</strain>
    </source>
</reference>
<evidence type="ECO:0000313" key="2">
    <source>
        <dbReference type="EMBL" id="PNH11942.1"/>
    </source>
</evidence>
<feature type="region of interest" description="Disordered" evidence="1">
    <location>
        <begin position="1"/>
        <end position="34"/>
    </location>
</feature>
<feature type="region of interest" description="Disordered" evidence="1">
    <location>
        <begin position="102"/>
        <end position="129"/>
    </location>
</feature>
<proteinExistence type="predicted"/>
<protein>
    <submittedName>
        <fullName evidence="2">Uncharacterized protein</fullName>
    </submittedName>
</protein>
<gene>
    <name evidence="2" type="ORF">TSOC_001150</name>
</gene>
<evidence type="ECO:0000256" key="1">
    <source>
        <dbReference type="SAM" id="MobiDB-lite"/>
    </source>
</evidence>
<name>A0A2J8AHE8_9CHLO</name>
<accession>A0A2J8AHE8</accession>
<sequence>MKGPPTGTSGSGPNASSRVFGKRLTDPDSAEGETQSEALVIQHAGGGGSSFARQMPARTSCTMMFMLKRERPDQRRPPVRGGDIVKQTCKGLAALPGRAAGYAGGAGTRPRDHRRAALHAGPAEVARRE</sequence>
<evidence type="ECO:0000313" key="3">
    <source>
        <dbReference type="Proteomes" id="UP000236333"/>
    </source>
</evidence>
<dbReference type="AlphaFoldDB" id="A0A2J8AHE8"/>
<feature type="compositionally biased region" description="Low complexity" evidence="1">
    <location>
        <begin position="1"/>
        <end position="13"/>
    </location>
</feature>
<dbReference type="Proteomes" id="UP000236333">
    <property type="component" value="Unassembled WGS sequence"/>
</dbReference>
<comment type="caution">
    <text evidence="2">The sequence shown here is derived from an EMBL/GenBank/DDBJ whole genome shotgun (WGS) entry which is preliminary data.</text>
</comment>
<dbReference type="EMBL" id="PGGS01000018">
    <property type="protein sequence ID" value="PNH11942.1"/>
    <property type="molecule type" value="Genomic_DNA"/>
</dbReference>